<evidence type="ECO:0000259" key="6">
    <source>
        <dbReference type="Pfam" id="PF12706"/>
    </source>
</evidence>
<dbReference type="InterPro" id="IPR036866">
    <property type="entry name" value="RibonucZ/Hydroxyglut_hydro"/>
</dbReference>
<dbReference type="GO" id="GO:0042781">
    <property type="term" value="F:3'-tRNA processing endoribonuclease activity"/>
    <property type="evidence" value="ECO:0007669"/>
    <property type="project" value="TreeGrafter"/>
</dbReference>
<evidence type="ECO:0000259" key="5">
    <source>
        <dbReference type="Pfam" id="PF00753"/>
    </source>
</evidence>
<dbReference type="Gene3D" id="3.60.15.10">
    <property type="entry name" value="Ribonuclease Z/Hydroxyacylglutathione hydrolase-like"/>
    <property type="match status" value="1"/>
</dbReference>
<comment type="caution">
    <text evidence="7">The sequence shown here is derived from an EMBL/GenBank/DDBJ whole genome shotgun (WGS) entry which is preliminary data.</text>
</comment>
<name>A0A829Q1J1_9MYCO</name>
<dbReference type="CDD" id="cd07719">
    <property type="entry name" value="arylsulfatase_AtsA-like_MBL-fold"/>
    <property type="match status" value="1"/>
</dbReference>
<accession>A0A829Q1J1</accession>
<keyword evidence="4" id="KW-0378">Hydrolase</keyword>
<evidence type="ECO:0000256" key="1">
    <source>
        <dbReference type="ARBA" id="ARBA00022694"/>
    </source>
</evidence>
<reference evidence="7 8" key="1">
    <citation type="submission" date="2013-12" db="EMBL/GenBank/DDBJ databases">
        <authorList>
            <person name="Madinger N."/>
            <person name="Lenaerts A."/>
            <person name="Ordway D."/>
            <person name="DeGroote M.A."/>
            <person name="Parker T."/>
            <person name="Sizemore C."/>
            <person name="Tallon L.J."/>
            <person name="Sadzewicz L.K."/>
            <person name="Sengamalay N."/>
            <person name="Fraser C.M."/>
            <person name="Hine E."/>
            <person name="Shefchek K.A."/>
            <person name="Das S.P."/>
            <person name="Tettelin H."/>
        </authorList>
    </citation>
    <scope>NUCLEOTIDE SEQUENCE [LARGE SCALE GENOMIC DNA]</scope>
    <source>
        <strain evidence="7 8">21</strain>
    </source>
</reference>
<dbReference type="SUPFAM" id="SSF56281">
    <property type="entry name" value="Metallo-hydrolase/oxidoreductase"/>
    <property type="match status" value="1"/>
</dbReference>
<sequence>MSTALKVGDRLYLVDAGLGAARRFRQAGFAVTDLTAVFITHLHPDHTADLYNILMYDAGGVAQRDTRPILVHGPGGASGLAPGYSDKPVPVIAPEAPAPGTKSMLEGALYAFRYGLNIFNTEAVVPVSYQDKYQAIDILPPAQVGASPTNTAPAMSPFPVYEDDAVRVSAILVPHGPVFPSYAYRFETDKAVVVFSGDTARSDNVALIAKDADVLIHEVIDVAHYQQTTPILTDHMKNHHTSPEDVGRVATQAGARSVILSHIGPGDPRDRSDDSWKAAVATTYAGPITVGQDLHRFGLDRKS</sequence>
<evidence type="ECO:0000256" key="4">
    <source>
        <dbReference type="ARBA" id="ARBA00022801"/>
    </source>
</evidence>
<organism evidence="7 8">
    <name type="scientific">Mycobacteroides abscessus 21</name>
    <dbReference type="NCBI Taxonomy" id="1299324"/>
    <lineage>
        <taxon>Bacteria</taxon>
        <taxon>Bacillati</taxon>
        <taxon>Actinomycetota</taxon>
        <taxon>Actinomycetes</taxon>
        <taxon>Mycobacteriales</taxon>
        <taxon>Mycobacteriaceae</taxon>
        <taxon>Mycobacteroides</taxon>
        <taxon>Mycobacteroides abscessus</taxon>
    </lineage>
</organism>
<dbReference type="EMBL" id="JAOF01000001">
    <property type="protein sequence ID" value="EUA46595.1"/>
    <property type="molecule type" value="Genomic_DNA"/>
</dbReference>
<evidence type="ECO:0000256" key="2">
    <source>
        <dbReference type="ARBA" id="ARBA00022722"/>
    </source>
</evidence>
<feature type="domain" description="Metallo-beta-lactamase" evidence="6">
    <location>
        <begin position="150"/>
        <end position="263"/>
    </location>
</feature>
<keyword evidence="3" id="KW-0255">Endonuclease</keyword>
<keyword evidence="2" id="KW-0540">Nuclease</keyword>
<keyword evidence="1" id="KW-0819">tRNA processing</keyword>
<proteinExistence type="predicted"/>
<dbReference type="Pfam" id="PF12706">
    <property type="entry name" value="Lactamase_B_2"/>
    <property type="match status" value="1"/>
</dbReference>
<evidence type="ECO:0000313" key="8">
    <source>
        <dbReference type="Proteomes" id="UP000020103"/>
    </source>
</evidence>
<dbReference type="Proteomes" id="UP000020103">
    <property type="component" value="Unassembled WGS sequence"/>
</dbReference>
<evidence type="ECO:0000313" key="7">
    <source>
        <dbReference type="EMBL" id="EUA46595.1"/>
    </source>
</evidence>
<dbReference type="PANTHER" id="PTHR46018">
    <property type="entry name" value="ZINC PHOSPHODIESTERASE ELAC PROTEIN 1"/>
    <property type="match status" value="1"/>
</dbReference>
<dbReference type="InterPro" id="IPR001279">
    <property type="entry name" value="Metallo-B-lactamas"/>
</dbReference>
<dbReference type="AlphaFoldDB" id="A0A829Q1J1"/>
<dbReference type="Pfam" id="PF00753">
    <property type="entry name" value="Lactamase_B"/>
    <property type="match status" value="1"/>
</dbReference>
<dbReference type="PANTHER" id="PTHR46018:SF2">
    <property type="entry name" value="ZINC PHOSPHODIESTERASE ELAC PROTEIN 1"/>
    <property type="match status" value="1"/>
</dbReference>
<gene>
    <name evidence="7" type="ORF">I543_2738</name>
</gene>
<dbReference type="InterPro" id="IPR044094">
    <property type="entry name" value="AtsA-like_MBL-fold"/>
</dbReference>
<feature type="domain" description="Metallo-beta-lactamase" evidence="5">
    <location>
        <begin position="5"/>
        <end position="53"/>
    </location>
</feature>
<evidence type="ECO:0000256" key="3">
    <source>
        <dbReference type="ARBA" id="ARBA00022759"/>
    </source>
</evidence>
<protein>
    <submittedName>
        <fullName evidence="7">Metallo-beta-lactamase superfamily protein</fullName>
    </submittedName>
</protein>